<name>X1QVJ5_9ZZZZ</name>
<gene>
    <name evidence="1" type="ORF">S12H4_04166</name>
</gene>
<protein>
    <submittedName>
        <fullName evidence="1">Uncharacterized protein</fullName>
    </submittedName>
</protein>
<comment type="caution">
    <text evidence="1">The sequence shown here is derived from an EMBL/GenBank/DDBJ whole genome shotgun (WGS) entry which is preliminary data.</text>
</comment>
<dbReference type="AlphaFoldDB" id="X1QVJ5"/>
<accession>X1QVJ5</accession>
<evidence type="ECO:0000313" key="1">
    <source>
        <dbReference type="EMBL" id="GAI72582.1"/>
    </source>
</evidence>
<organism evidence="1">
    <name type="scientific">marine sediment metagenome</name>
    <dbReference type="NCBI Taxonomy" id="412755"/>
    <lineage>
        <taxon>unclassified sequences</taxon>
        <taxon>metagenomes</taxon>
        <taxon>ecological metagenomes</taxon>
    </lineage>
</organism>
<sequence>MEYKIKAAIIAAIWAVTNEVNDIETAADIATARIMREMEQPNHVPQN</sequence>
<reference evidence="1" key="1">
    <citation type="journal article" date="2014" name="Front. Microbiol.">
        <title>High frequency of phylogenetically diverse reductive dehalogenase-homologous genes in deep subseafloor sedimentary metagenomes.</title>
        <authorList>
            <person name="Kawai M."/>
            <person name="Futagami T."/>
            <person name="Toyoda A."/>
            <person name="Takaki Y."/>
            <person name="Nishi S."/>
            <person name="Hori S."/>
            <person name="Arai W."/>
            <person name="Tsubouchi T."/>
            <person name="Morono Y."/>
            <person name="Uchiyama I."/>
            <person name="Ito T."/>
            <person name="Fujiyama A."/>
            <person name="Inagaki F."/>
            <person name="Takami H."/>
        </authorList>
    </citation>
    <scope>NUCLEOTIDE SEQUENCE</scope>
    <source>
        <strain evidence="1">Expedition CK06-06</strain>
    </source>
</reference>
<dbReference type="EMBL" id="BARW01001249">
    <property type="protein sequence ID" value="GAI72582.1"/>
    <property type="molecule type" value="Genomic_DNA"/>
</dbReference>
<proteinExistence type="predicted"/>